<dbReference type="AlphaFoldDB" id="A0A2T7SPU5"/>
<protein>
    <submittedName>
        <fullName evidence="1">Uncharacterized protein</fullName>
    </submittedName>
</protein>
<keyword evidence="2" id="KW-1185">Reference proteome</keyword>
<accession>A0A2T7SPU5</accession>
<sequence>MGPSGLLRRERVAVARVFAGGPEVVFADEP</sequence>
<dbReference type="Proteomes" id="UP000245992">
    <property type="component" value="Unassembled WGS sequence"/>
</dbReference>
<organism evidence="1 2">
    <name type="scientific">Streptomyces scopuliridis RB72</name>
    <dbReference type="NCBI Taxonomy" id="1440053"/>
    <lineage>
        <taxon>Bacteria</taxon>
        <taxon>Bacillati</taxon>
        <taxon>Actinomycetota</taxon>
        <taxon>Actinomycetes</taxon>
        <taxon>Kitasatosporales</taxon>
        <taxon>Streptomycetaceae</taxon>
        <taxon>Streptomyces</taxon>
    </lineage>
</organism>
<reference evidence="1 2" key="1">
    <citation type="submission" date="2013-12" db="EMBL/GenBank/DDBJ databases">
        <title>Annotated genome of Streptomyces scopuliridis.</title>
        <authorList>
            <person name="Olson J.B."/>
        </authorList>
    </citation>
    <scope>NUCLEOTIDE SEQUENCE [LARGE SCALE GENOMIC DNA]</scope>
    <source>
        <strain evidence="1 2">RB72</strain>
    </source>
</reference>
<evidence type="ECO:0000313" key="2">
    <source>
        <dbReference type="Proteomes" id="UP000245992"/>
    </source>
</evidence>
<gene>
    <name evidence="1" type="ORF">Y717_09260</name>
</gene>
<comment type="caution">
    <text evidence="1">The sequence shown here is derived from an EMBL/GenBank/DDBJ whole genome shotgun (WGS) entry which is preliminary data.</text>
</comment>
<proteinExistence type="predicted"/>
<name>A0A2T7SPU5_9ACTN</name>
<dbReference type="EMBL" id="AZSP01000378">
    <property type="protein sequence ID" value="PVE04851.1"/>
    <property type="molecule type" value="Genomic_DNA"/>
</dbReference>
<evidence type="ECO:0000313" key="1">
    <source>
        <dbReference type="EMBL" id="PVE04851.1"/>
    </source>
</evidence>